<dbReference type="Proteomes" id="UP000694005">
    <property type="component" value="Chromosome A08"/>
</dbReference>
<feature type="non-terminal residue" evidence="1">
    <location>
        <position position="1"/>
    </location>
</feature>
<dbReference type="EMBL" id="LS974624">
    <property type="protein sequence ID" value="CAG7896916.1"/>
    <property type="molecule type" value="Genomic_DNA"/>
</dbReference>
<dbReference type="Gramene" id="A08p05820.2_BraZ1">
    <property type="protein sequence ID" value="A08p05820.2_BraZ1.CDS"/>
    <property type="gene ID" value="A08g05820.2_BraZ1"/>
</dbReference>
<accession>A0A8D9HFI8</accession>
<protein>
    <submittedName>
        <fullName evidence="1">Uncharacterized protein</fullName>
    </submittedName>
</protein>
<evidence type="ECO:0000313" key="2">
    <source>
        <dbReference type="Proteomes" id="UP000694005"/>
    </source>
</evidence>
<evidence type="ECO:0000313" key="1">
    <source>
        <dbReference type="EMBL" id="CAG7896916.1"/>
    </source>
</evidence>
<gene>
    <name evidence="1" type="ORF">BRAPAZ1V2_A08P05820.2</name>
</gene>
<reference evidence="1 2" key="1">
    <citation type="submission" date="2021-07" db="EMBL/GenBank/DDBJ databases">
        <authorList>
            <consortium name="Genoscope - CEA"/>
            <person name="William W."/>
        </authorList>
    </citation>
    <scope>NUCLEOTIDE SEQUENCE [LARGE SCALE GENOMIC DNA]</scope>
</reference>
<dbReference type="AlphaFoldDB" id="A0A8D9HFI8"/>
<name>A0A8D9HFI8_BRACM</name>
<organism evidence="1 2">
    <name type="scientific">Brassica campestris</name>
    <name type="common">Field mustard</name>
    <dbReference type="NCBI Taxonomy" id="3711"/>
    <lineage>
        <taxon>Eukaryota</taxon>
        <taxon>Viridiplantae</taxon>
        <taxon>Streptophyta</taxon>
        <taxon>Embryophyta</taxon>
        <taxon>Tracheophyta</taxon>
        <taxon>Spermatophyta</taxon>
        <taxon>Magnoliopsida</taxon>
        <taxon>eudicotyledons</taxon>
        <taxon>Gunneridae</taxon>
        <taxon>Pentapetalae</taxon>
        <taxon>rosids</taxon>
        <taxon>malvids</taxon>
        <taxon>Brassicales</taxon>
        <taxon>Brassicaceae</taxon>
        <taxon>Brassiceae</taxon>
        <taxon>Brassica</taxon>
    </lineage>
</organism>
<proteinExistence type="predicted"/>
<sequence length="93" mass="10778">MKIKPKSRNFKPQPPLSTINLHVVDSYYHVWYKFFFGILNVSGSIGYPFNFGFGSDILITRNTIKQDPFGIYVGFRSVRIHFYRIGLGLFAQP</sequence>